<dbReference type="AlphaFoldDB" id="A0A940PA94"/>
<keyword evidence="1" id="KW-0378">Hydrolase</keyword>
<dbReference type="Proteomes" id="UP000674938">
    <property type="component" value="Unassembled WGS sequence"/>
</dbReference>
<dbReference type="SMART" id="SM01149">
    <property type="entry name" value="DUF1237"/>
    <property type="match status" value="1"/>
</dbReference>
<accession>A0A940PA94</accession>
<proteinExistence type="predicted"/>
<dbReference type="SUPFAM" id="SSF48208">
    <property type="entry name" value="Six-hairpin glycosidases"/>
    <property type="match status" value="1"/>
</dbReference>
<sequence length="425" mass="48700">MSAIVDRSFIKKARQQIDSQFSNTKIGEVFERCMNNTLDTTIKIKGQETFIVTGDIPAMWLRDSVCQVRPFLRFAEKDSELEGMLIGLINQQMRLIKEDPYANAFNESSNGAGHQEDLTDMQDGIWERKYEIDSLCYPIQLSYLLWKKTGTTAQFNTAYLDSIDLIIELWEQEQHHEESSPYRFQRQTEIKTDTLERGGRGTETSYTGMTWSGFRPSDDACTYGYLVPANQFAVVVLGYLAEILDQQYKADSLRQRVTKLKSAIKKGIEKYAVVQHATYGEIYAYEVDGQGNQLLMDDANVPSLLSLPFLGYCAKDDPRYLNTRQFILSKANPYFYTGKVSTGIGSPHTPKRYIWPISLAVQGLTSQYESELRLLVNELIRTDADCGMMHESFDADDAKNYTREWFSWANMMFCELVLDIVQTDN</sequence>
<evidence type="ECO:0000313" key="1">
    <source>
        <dbReference type="EMBL" id="MBP1041020.1"/>
    </source>
</evidence>
<dbReference type="PANTHER" id="PTHR31047">
    <property type="entry name" value="MEIOTICALLY UP-REGULATED GENE 157 PROTEIN"/>
    <property type="match status" value="1"/>
</dbReference>
<dbReference type="PIRSF" id="PIRSF028846">
    <property type="entry name" value="UCP028846"/>
    <property type="match status" value="1"/>
</dbReference>
<evidence type="ECO:0000313" key="2">
    <source>
        <dbReference type="Proteomes" id="UP000674938"/>
    </source>
</evidence>
<reference evidence="1" key="1">
    <citation type="submission" date="2020-12" db="EMBL/GenBank/DDBJ databases">
        <title>Vagococcus allomyrinae sp. nov. and Enterococcus lavae sp. nov., isolated from the larvae of Allomyrina dichotoma.</title>
        <authorList>
            <person name="Lee S.D."/>
        </authorList>
    </citation>
    <scope>NUCLEOTIDE SEQUENCE</scope>
    <source>
        <strain evidence="1">BWB3-3</strain>
    </source>
</reference>
<dbReference type="EMBL" id="JAEEGA010000004">
    <property type="protein sequence ID" value="MBP1041020.1"/>
    <property type="molecule type" value="Genomic_DNA"/>
</dbReference>
<dbReference type="GO" id="GO:0016787">
    <property type="term" value="F:hydrolase activity"/>
    <property type="evidence" value="ECO:0007669"/>
    <property type="project" value="UniProtKB-KW"/>
</dbReference>
<dbReference type="GO" id="GO:0005975">
    <property type="term" value="P:carbohydrate metabolic process"/>
    <property type="evidence" value="ECO:0007669"/>
    <property type="project" value="InterPro"/>
</dbReference>
<gene>
    <name evidence="1" type="ORF">I6N95_08395</name>
</gene>
<dbReference type="InterPro" id="IPR008313">
    <property type="entry name" value="GH125"/>
</dbReference>
<protein>
    <submittedName>
        <fullName evidence="1">Glycoside hydrolase family 125 protein</fullName>
    </submittedName>
</protein>
<name>A0A940PA94_9ENTE</name>
<dbReference type="RefSeq" id="WP_209526656.1">
    <property type="nucleotide sequence ID" value="NZ_JAEEGA010000004.1"/>
</dbReference>
<dbReference type="InterPro" id="IPR012341">
    <property type="entry name" value="6hp_glycosidase-like_sf"/>
</dbReference>
<keyword evidence="2" id="KW-1185">Reference proteome</keyword>
<organism evidence="1 2">
    <name type="scientific">Vagococcus allomyrinae</name>
    <dbReference type="NCBI Taxonomy" id="2794353"/>
    <lineage>
        <taxon>Bacteria</taxon>
        <taxon>Bacillati</taxon>
        <taxon>Bacillota</taxon>
        <taxon>Bacilli</taxon>
        <taxon>Lactobacillales</taxon>
        <taxon>Enterococcaceae</taxon>
        <taxon>Vagococcus</taxon>
    </lineage>
</organism>
<dbReference type="Gene3D" id="1.50.10.10">
    <property type="match status" value="1"/>
</dbReference>
<dbReference type="Pfam" id="PF06824">
    <property type="entry name" value="Glyco_hydro_125"/>
    <property type="match status" value="1"/>
</dbReference>
<dbReference type="PANTHER" id="PTHR31047:SF0">
    <property type="entry name" value="MEIOTICALLY UP-REGULATED GENE 157 PROTEIN"/>
    <property type="match status" value="1"/>
</dbReference>
<comment type="caution">
    <text evidence="1">The sequence shown here is derived from an EMBL/GenBank/DDBJ whole genome shotgun (WGS) entry which is preliminary data.</text>
</comment>
<dbReference type="InterPro" id="IPR008928">
    <property type="entry name" value="6-hairpin_glycosidase_sf"/>
</dbReference>